<name>A0ABY3XTD4_9ACTN</name>
<evidence type="ECO:0000256" key="5">
    <source>
        <dbReference type="ARBA" id="ARBA00023027"/>
    </source>
</evidence>
<evidence type="ECO:0000313" key="9">
    <source>
        <dbReference type="Proteomes" id="UP001202244"/>
    </source>
</evidence>
<organism evidence="8 9">
    <name type="scientific">Streptomyces tubbatahanensis</name>
    <dbReference type="NCBI Taxonomy" id="2923272"/>
    <lineage>
        <taxon>Bacteria</taxon>
        <taxon>Bacillati</taxon>
        <taxon>Actinomycetota</taxon>
        <taxon>Actinomycetes</taxon>
        <taxon>Kitasatosporales</taxon>
        <taxon>Streptomycetaceae</taxon>
        <taxon>Streptomyces</taxon>
    </lineage>
</organism>
<dbReference type="Gene3D" id="3.50.50.100">
    <property type="match status" value="2"/>
</dbReference>
<feature type="region of interest" description="Disordered" evidence="6">
    <location>
        <begin position="36"/>
        <end position="84"/>
    </location>
</feature>
<protein>
    <submittedName>
        <fullName evidence="8">FAD-dependent oxidoreductase</fullName>
    </submittedName>
</protein>
<gene>
    <name evidence="8" type="ORF">MMF93_15630</name>
</gene>
<dbReference type="Proteomes" id="UP001202244">
    <property type="component" value="Chromosome"/>
</dbReference>
<reference evidence="8 9" key="1">
    <citation type="journal article" date="2023" name="Microbiol. Spectr.">
        <title>Synergy between Genome Mining, Metabolomics, and Bioinformatics Uncovers Antibacterial Chlorinated Carbazole Alkaloids and Their Biosynthetic Gene Cluster from Streptomyces tubbatahanensis sp. nov., a Novel Actinomycete Isolated from Sulu Sea, Philippines.</title>
        <authorList>
            <person name="Tenebro C.P."/>
            <person name="Trono D.J.V.L."/>
            <person name="Balida L.A.P."/>
            <person name="Bayog L.K.A."/>
            <person name="Bruna J.R."/>
            <person name="Sabido E.M."/>
            <person name="Caspe D.P.C."/>
            <person name="de Los Santos E.L.C."/>
            <person name="Saludes J.P."/>
            <person name="Dalisay D.S."/>
        </authorList>
    </citation>
    <scope>NUCLEOTIDE SEQUENCE [LARGE SCALE GENOMIC DNA]</scope>
    <source>
        <strain evidence="8 9">DSD3025</strain>
    </source>
</reference>
<feature type="compositionally biased region" description="Basic and acidic residues" evidence="6">
    <location>
        <begin position="416"/>
        <end position="429"/>
    </location>
</feature>
<dbReference type="RefSeq" id="WP_242751962.1">
    <property type="nucleotide sequence ID" value="NZ_CP093846.1"/>
</dbReference>
<feature type="compositionally biased region" description="Pro residues" evidence="6">
    <location>
        <begin position="69"/>
        <end position="80"/>
    </location>
</feature>
<dbReference type="PANTHER" id="PTHR43706:SF45">
    <property type="entry name" value="NADH DEHYDROGENASE-LIKE PROTEIN RV1812C"/>
    <property type="match status" value="1"/>
</dbReference>
<evidence type="ECO:0000256" key="6">
    <source>
        <dbReference type="SAM" id="MobiDB-lite"/>
    </source>
</evidence>
<feature type="domain" description="FAD/NAD(P)-binding" evidence="7">
    <location>
        <begin position="90"/>
        <end position="392"/>
    </location>
</feature>
<keyword evidence="2" id="KW-0285">Flavoprotein</keyword>
<evidence type="ECO:0000313" key="8">
    <source>
        <dbReference type="EMBL" id="UNS97751.1"/>
    </source>
</evidence>
<dbReference type="InterPro" id="IPR023753">
    <property type="entry name" value="FAD/NAD-binding_dom"/>
</dbReference>
<sequence>MTKATKESADPTRILVVGGGYVGMYTALRLQQKLKQRLSEAPRATPAPVPASTLDPTLPAASPSQPSSPSHPLPHPPSPRVSPFALPSASGITITILDPDPYMTYQPFLPEAAAGSISPRHVVVPLRRVLPRCQVIVGEARSIDHERRVAHITTLATAEADATRAAQAGPGFRREPSTLELPYTELVLAPGSVSRTLPVPGLAEHGIGFKTVEEAIALRNHVLEQLDIASSTRDPDVRDAALTFVFVGGGYAGVEALAELEDMARYACRYYHNIDPDDLRFLLVEASDRILPEVGEEMGGYALRELRARNIDVRLGTRLDSCEGRVATLSDGSRHPTRTLVWTAGVKPHPLLARTGLPLTSRGRLRCETTLRVTGTEHAWAAGDAAAVPDLTAMDEARSTAHDAARSTAHKGAGGEAHDGTGDRAHDGTVSRAPHSGVAGAPRAAGDGAESPLCAPNAQHAVRQARRLADNVAAVLEGAEPTEYRHAYAGSVASLGLHKGVAHVYGRKFKGYPAWFMHRAYHLSRVPTFNRKARVLAEWVLSGLFKREIVSLGSLEHPRAEFEMAAGTVRHPDKN</sequence>
<dbReference type="InterPro" id="IPR045024">
    <property type="entry name" value="NDH-2"/>
</dbReference>
<keyword evidence="3" id="KW-0274">FAD</keyword>
<dbReference type="PANTHER" id="PTHR43706">
    <property type="entry name" value="NADH DEHYDROGENASE"/>
    <property type="match status" value="1"/>
</dbReference>
<dbReference type="EMBL" id="CP093846">
    <property type="protein sequence ID" value="UNS97751.1"/>
    <property type="molecule type" value="Genomic_DNA"/>
</dbReference>
<keyword evidence="9" id="KW-1185">Reference proteome</keyword>
<keyword evidence="4" id="KW-0560">Oxidoreductase</keyword>
<dbReference type="Pfam" id="PF07992">
    <property type="entry name" value="Pyr_redox_2"/>
    <property type="match status" value="1"/>
</dbReference>
<evidence type="ECO:0000256" key="4">
    <source>
        <dbReference type="ARBA" id="ARBA00023002"/>
    </source>
</evidence>
<evidence type="ECO:0000256" key="3">
    <source>
        <dbReference type="ARBA" id="ARBA00022827"/>
    </source>
</evidence>
<evidence type="ECO:0000256" key="2">
    <source>
        <dbReference type="ARBA" id="ARBA00022630"/>
    </source>
</evidence>
<evidence type="ECO:0000259" key="7">
    <source>
        <dbReference type="Pfam" id="PF07992"/>
    </source>
</evidence>
<dbReference type="InterPro" id="IPR036188">
    <property type="entry name" value="FAD/NAD-bd_sf"/>
</dbReference>
<feature type="region of interest" description="Disordered" evidence="6">
    <location>
        <begin position="396"/>
        <end position="452"/>
    </location>
</feature>
<feature type="compositionally biased region" description="Low complexity" evidence="6">
    <location>
        <begin position="56"/>
        <end position="68"/>
    </location>
</feature>
<accession>A0ABY3XTD4</accession>
<comment type="similarity">
    <text evidence="1">Belongs to the NADH dehydrogenase family.</text>
</comment>
<evidence type="ECO:0000256" key="1">
    <source>
        <dbReference type="ARBA" id="ARBA00005272"/>
    </source>
</evidence>
<proteinExistence type="inferred from homology"/>
<dbReference type="SUPFAM" id="SSF51905">
    <property type="entry name" value="FAD/NAD(P)-binding domain"/>
    <property type="match status" value="1"/>
</dbReference>
<feature type="compositionally biased region" description="Basic and acidic residues" evidence="6">
    <location>
        <begin position="396"/>
        <end position="405"/>
    </location>
</feature>
<keyword evidence="5" id="KW-0520">NAD</keyword>